<evidence type="ECO:0000256" key="5">
    <source>
        <dbReference type="SAM" id="SignalP"/>
    </source>
</evidence>
<evidence type="ECO:0000313" key="6">
    <source>
        <dbReference type="EMBL" id="KAK0179039.1"/>
    </source>
</evidence>
<keyword evidence="4" id="KW-0812">Transmembrane</keyword>
<keyword evidence="4" id="KW-0472">Membrane</keyword>
<dbReference type="InterPro" id="IPR050541">
    <property type="entry name" value="LRR_TM_domain-containing"/>
</dbReference>
<proteinExistence type="predicted"/>
<reference evidence="6" key="1">
    <citation type="journal article" date="2023" name="bioRxiv">
        <title>Scaffold-level genome assemblies of two parasitoid biocontrol wasps reveal the parthenogenesis mechanism and an associated novel virus.</title>
        <authorList>
            <person name="Inwood S."/>
            <person name="Skelly J."/>
            <person name="Guhlin J."/>
            <person name="Harrop T."/>
            <person name="Goldson S."/>
            <person name="Dearden P."/>
        </authorList>
    </citation>
    <scope>NUCLEOTIDE SEQUENCE</scope>
    <source>
        <strain evidence="6">Lincoln</strain>
        <tissue evidence="6">Whole body</tissue>
    </source>
</reference>
<evidence type="ECO:0000256" key="3">
    <source>
        <dbReference type="ARBA" id="ARBA00022737"/>
    </source>
</evidence>
<keyword evidence="7" id="KW-1185">Reference proteome</keyword>
<evidence type="ECO:0000313" key="7">
    <source>
        <dbReference type="Proteomes" id="UP001168972"/>
    </source>
</evidence>
<dbReference type="AlphaFoldDB" id="A0AA39G042"/>
<feature type="signal peptide" evidence="5">
    <location>
        <begin position="1"/>
        <end position="25"/>
    </location>
</feature>
<dbReference type="SUPFAM" id="SSF52058">
    <property type="entry name" value="L domain-like"/>
    <property type="match status" value="2"/>
</dbReference>
<evidence type="ECO:0000256" key="1">
    <source>
        <dbReference type="ARBA" id="ARBA00022614"/>
    </source>
</evidence>
<sequence>MANFGIENKILQYLIIILNLKYLSATHDSNGNSSCVLYEQKFQLKNCVLINHSHLECNGNYNFCNDNKSEFFMLNTILIPYDSILKLSISDSSKLIVDPRNIIKTFPNLRVLTILRGKLIKIITSFPAEAKISEIRIDRTKLDTLPDDVFKYLSLPHAIDLRNNALAKINPESFNITSLTSLYLAGNPWKCNYNMSWILKINNNSLAMKIKDTEKLHCTSPYEGRPLFAVVEIIETLRNECKQTVCDCELIHVVGPRNSHQQINNKRQLMAFVAVNCSYRGLEEMPDFIPTNTTRLYLTGNKIFDLTKIVTNPVYREVRDLYLDDNLIESITILDGSYWLEHFRVFSLRGNKLADLPTYALENVLVQGENAVSIYLGNNPWTCDCLFTPGFQDLLLQYTNIIKDIHDIKCNLLINNGENSGKLIKDLTRTEICVMPNEFFLHPIDILNIILATTILLIIGKFIYDYWLFKRTGILPWIVTKIP</sequence>
<evidence type="ECO:0000256" key="2">
    <source>
        <dbReference type="ARBA" id="ARBA00022729"/>
    </source>
</evidence>
<keyword evidence="1" id="KW-0433">Leucine-rich repeat</keyword>
<name>A0AA39G042_MICHY</name>
<organism evidence="6 7">
    <name type="scientific">Microctonus hyperodae</name>
    <name type="common">Parasitoid wasp</name>
    <dbReference type="NCBI Taxonomy" id="165561"/>
    <lineage>
        <taxon>Eukaryota</taxon>
        <taxon>Metazoa</taxon>
        <taxon>Ecdysozoa</taxon>
        <taxon>Arthropoda</taxon>
        <taxon>Hexapoda</taxon>
        <taxon>Insecta</taxon>
        <taxon>Pterygota</taxon>
        <taxon>Neoptera</taxon>
        <taxon>Endopterygota</taxon>
        <taxon>Hymenoptera</taxon>
        <taxon>Apocrita</taxon>
        <taxon>Ichneumonoidea</taxon>
        <taxon>Braconidae</taxon>
        <taxon>Euphorinae</taxon>
        <taxon>Microctonus</taxon>
    </lineage>
</organism>
<evidence type="ECO:0008006" key="8">
    <source>
        <dbReference type="Google" id="ProtNLM"/>
    </source>
</evidence>
<dbReference type="Gene3D" id="3.80.10.10">
    <property type="entry name" value="Ribonuclease Inhibitor"/>
    <property type="match status" value="2"/>
</dbReference>
<keyword evidence="4" id="KW-1133">Transmembrane helix</keyword>
<dbReference type="InterPro" id="IPR001611">
    <property type="entry name" value="Leu-rich_rpt"/>
</dbReference>
<dbReference type="InterPro" id="IPR032675">
    <property type="entry name" value="LRR_dom_sf"/>
</dbReference>
<feature type="chain" id="PRO_5041403649" description="Protein singed wings 2" evidence="5">
    <location>
        <begin position="26"/>
        <end position="483"/>
    </location>
</feature>
<dbReference type="Pfam" id="PF13855">
    <property type="entry name" value="LRR_8"/>
    <property type="match status" value="1"/>
</dbReference>
<gene>
    <name evidence="6" type="ORF">PV327_007865</name>
</gene>
<comment type="caution">
    <text evidence="6">The sequence shown here is derived from an EMBL/GenBank/DDBJ whole genome shotgun (WGS) entry which is preliminary data.</text>
</comment>
<keyword evidence="3" id="KW-0677">Repeat</keyword>
<reference evidence="6" key="2">
    <citation type="submission" date="2023-03" db="EMBL/GenBank/DDBJ databases">
        <authorList>
            <person name="Inwood S.N."/>
            <person name="Skelly J.G."/>
            <person name="Guhlin J."/>
            <person name="Harrop T.W.R."/>
            <person name="Goldson S.G."/>
            <person name="Dearden P.K."/>
        </authorList>
    </citation>
    <scope>NUCLEOTIDE SEQUENCE</scope>
    <source>
        <strain evidence="6">Lincoln</strain>
        <tissue evidence="6">Whole body</tissue>
    </source>
</reference>
<evidence type="ECO:0000256" key="4">
    <source>
        <dbReference type="SAM" id="Phobius"/>
    </source>
</evidence>
<accession>A0AA39G042</accession>
<protein>
    <recommendedName>
        <fullName evidence="8">Protein singed wings 2</fullName>
    </recommendedName>
</protein>
<keyword evidence="2 5" id="KW-0732">Signal</keyword>
<dbReference type="Proteomes" id="UP001168972">
    <property type="component" value="Unassembled WGS sequence"/>
</dbReference>
<dbReference type="PANTHER" id="PTHR24369:SF210">
    <property type="entry name" value="CHAOPTIN-RELATED"/>
    <property type="match status" value="1"/>
</dbReference>
<feature type="transmembrane region" description="Helical" evidence="4">
    <location>
        <begin position="446"/>
        <end position="464"/>
    </location>
</feature>
<dbReference type="EMBL" id="JAQQBR010000004">
    <property type="protein sequence ID" value="KAK0179039.1"/>
    <property type="molecule type" value="Genomic_DNA"/>
</dbReference>
<dbReference type="PANTHER" id="PTHR24369">
    <property type="entry name" value="ANTIGEN BSP, PUTATIVE-RELATED"/>
    <property type="match status" value="1"/>
</dbReference>
<dbReference type="GO" id="GO:0005886">
    <property type="term" value="C:plasma membrane"/>
    <property type="evidence" value="ECO:0007669"/>
    <property type="project" value="TreeGrafter"/>
</dbReference>